<evidence type="ECO:0000256" key="10">
    <source>
        <dbReference type="ARBA" id="ARBA00029986"/>
    </source>
</evidence>
<dbReference type="SUPFAM" id="SSF102735">
    <property type="entry name" value="Trigger factor ribosome-binding domain"/>
    <property type="match status" value="1"/>
</dbReference>
<dbReference type="InterPro" id="IPR001179">
    <property type="entry name" value="PPIase_FKBP_dom"/>
</dbReference>
<dbReference type="PANTHER" id="PTHR30560:SF3">
    <property type="entry name" value="TRIGGER FACTOR-LIKE PROTEIN TIG, CHLOROPLASTIC"/>
    <property type="match status" value="1"/>
</dbReference>
<evidence type="ECO:0000256" key="14">
    <source>
        <dbReference type="SAM" id="MobiDB-lite"/>
    </source>
</evidence>
<sequence>MKSTIENLGPTRVRLAIEVPWGDLDHAFGEVYKELGRQVRVPGFRPGKVPNRILDQRIGRAAVLEQVVQHAVPEVYSEAVRENQVRVLTQPDVEVTRLDDGDTLAFTAEVDVAPTLELPELDALAVTVDDVEVTDEEIDGQVTTMRERFAVLTGVDRAAADGDYVSIDLEATLDGEVLEDGTTSGMSYEVGTGSLMEGLDEAVRGLSVDESATFTTALLSGESAGREAQVTVTVRSVKAKELPELDDDFASTASEFDTLDELRDDVRIRLGRVKVMQQGSQARDKLVEHLLEVIEVPVPETLVERELQWRSQSMERELQQAGMDWDAYFEMAGIEGREAYDAEMRENVENAVRTQFVLDAIADAREVTVDNDDLSAQIMAQAQRNRMSPEQYAQQLQQGNNIADFVADVRRTKALAQLLESTTITDASGNEVDLEALRPRTTTAGDGGEDAEGAEAPKKKAAKKAPAKKAAAKKAADEAEDAPGADGDESAADAAAEAPKKKAAAKKAPAKKAPAKKAAPKKAAAQDEASAES</sequence>
<dbReference type="EC" id="5.2.1.8" evidence="3 11"/>
<dbReference type="Proteomes" id="UP001361570">
    <property type="component" value="Unassembled WGS sequence"/>
</dbReference>
<comment type="caution">
    <text evidence="16">The sequence shown here is derived from an EMBL/GenBank/DDBJ whole genome shotgun (WGS) entry which is preliminary data.</text>
</comment>
<feature type="domain" description="PPIase FKBP-type" evidence="15">
    <location>
        <begin position="162"/>
        <end position="215"/>
    </location>
</feature>
<comment type="similarity">
    <text evidence="2 11 13">Belongs to the FKBP-type PPIase family. Tig subfamily.</text>
</comment>
<dbReference type="Pfam" id="PF05698">
    <property type="entry name" value="Trigger_C"/>
    <property type="match status" value="1"/>
</dbReference>
<accession>A0ABU8DXU6</accession>
<reference evidence="16 17" key="1">
    <citation type="submission" date="2024-03" db="EMBL/GenBank/DDBJ databases">
        <title>Draft genome sequence of Klenkia sp. LSe6-5.</title>
        <authorList>
            <person name="Duangmal K."/>
            <person name="Chantavorakit T."/>
        </authorList>
    </citation>
    <scope>NUCLEOTIDE SEQUENCE [LARGE SCALE GENOMIC DNA]</scope>
    <source>
        <strain evidence="16 17">LSe6-5</strain>
    </source>
</reference>
<evidence type="ECO:0000256" key="4">
    <source>
        <dbReference type="ARBA" id="ARBA00016902"/>
    </source>
</evidence>
<evidence type="ECO:0000256" key="12">
    <source>
        <dbReference type="PROSITE-ProRule" id="PRU00277"/>
    </source>
</evidence>
<dbReference type="NCBIfam" id="TIGR00115">
    <property type="entry name" value="tig"/>
    <property type="match status" value="1"/>
</dbReference>
<dbReference type="InterPro" id="IPR036611">
    <property type="entry name" value="Trigger_fac_ribosome-bd_sf"/>
</dbReference>
<dbReference type="InterPro" id="IPR005215">
    <property type="entry name" value="Trig_fac"/>
</dbReference>
<dbReference type="InterPro" id="IPR027304">
    <property type="entry name" value="Trigger_fact/SurA_dom_sf"/>
</dbReference>
<dbReference type="EMBL" id="JBAPLU010000023">
    <property type="protein sequence ID" value="MEI4273655.1"/>
    <property type="molecule type" value="Genomic_DNA"/>
</dbReference>
<dbReference type="InterPro" id="IPR046357">
    <property type="entry name" value="PPIase_dom_sf"/>
</dbReference>
<dbReference type="PROSITE" id="PS50059">
    <property type="entry name" value="FKBP_PPIASE"/>
    <property type="match status" value="1"/>
</dbReference>
<comment type="catalytic activity">
    <reaction evidence="1 11 12">
        <text>[protein]-peptidylproline (omega=180) = [protein]-peptidylproline (omega=0)</text>
        <dbReference type="Rhea" id="RHEA:16237"/>
        <dbReference type="Rhea" id="RHEA-COMP:10747"/>
        <dbReference type="Rhea" id="RHEA-COMP:10748"/>
        <dbReference type="ChEBI" id="CHEBI:83833"/>
        <dbReference type="ChEBI" id="CHEBI:83834"/>
        <dbReference type="EC" id="5.2.1.8"/>
    </reaction>
</comment>
<keyword evidence="11" id="KW-0963">Cytoplasm</keyword>
<evidence type="ECO:0000256" key="2">
    <source>
        <dbReference type="ARBA" id="ARBA00005464"/>
    </source>
</evidence>
<comment type="subcellular location">
    <subcellularLocation>
        <location evidence="11">Cytoplasm</location>
    </subcellularLocation>
    <text evidence="11">About half TF is bound to the ribosome near the polypeptide exit tunnel while the other half is free in the cytoplasm.</text>
</comment>
<protein>
    <recommendedName>
        <fullName evidence="4 11">Trigger factor</fullName>
        <shortName evidence="11">TF</shortName>
        <ecNumber evidence="3 11">5.2.1.8</ecNumber>
    </recommendedName>
    <alternativeName>
        <fullName evidence="10 11">PPIase</fullName>
    </alternativeName>
</protein>
<comment type="function">
    <text evidence="11">Involved in protein export. Acts as a chaperone by maintaining the newly synthesized protein in an open conformation. Functions as a peptidyl-prolyl cis-trans isomerase.</text>
</comment>
<dbReference type="SUPFAM" id="SSF54534">
    <property type="entry name" value="FKBP-like"/>
    <property type="match status" value="1"/>
</dbReference>
<evidence type="ECO:0000259" key="15">
    <source>
        <dbReference type="PROSITE" id="PS50059"/>
    </source>
</evidence>
<feature type="compositionally biased region" description="Basic residues" evidence="14">
    <location>
        <begin position="501"/>
        <end position="520"/>
    </location>
</feature>
<dbReference type="Gene3D" id="3.10.50.40">
    <property type="match status" value="1"/>
</dbReference>
<evidence type="ECO:0000313" key="16">
    <source>
        <dbReference type="EMBL" id="MEI4273655.1"/>
    </source>
</evidence>
<dbReference type="Gene3D" id="1.10.3120.10">
    <property type="entry name" value="Trigger factor, C-terminal domain"/>
    <property type="match status" value="1"/>
</dbReference>
<evidence type="ECO:0000256" key="3">
    <source>
        <dbReference type="ARBA" id="ARBA00013194"/>
    </source>
</evidence>
<evidence type="ECO:0000256" key="5">
    <source>
        <dbReference type="ARBA" id="ARBA00022618"/>
    </source>
</evidence>
<evidence type="ECO:0000256" key="11">
    <source>
        <dbReference type="HAMAP-Rule" id="MF_00303"/>
    </source>
</evidence>
<keyword evidence="7 11" id="KW-0143">Chaperone</keyword>
<dbReference type="HAMAP" id="MF_00303">
    <property type="entry name" value="Trigger_factor_Tig"/>
    <property type="match status" value="1"/>
</dbReference>
<keyword evidence="9 11" id="KW-0131">Cell cycle</keyword>
<evidence type="ECO:0000256" key="9">
    <source>
        <dbReference type="ARBA" id="ARBA00023306"/>
    </source>
</evidence>
<evidence type="ECO:0000256" key="1">
    <source>
        <dbReference type="ARBA" id="ARBA00000971"/>
    </source>
</evidence>
<dbReference type="Pfam" id="PF05697">
    <property type="entry name" value="Trigger_N"/>
    <property type="match status" value="1"/>
</dbReference>
<feature type="region of interest" description="Disordered" evidence="14">
    <location>
        <begin position="430"/>
        <end position="533"/>
    </location>
</feature>
<evidence type="ECO:0000256" key="8">
    <source>
        <dbReference type="ARBA" id="ARBA00023235"/>
    </source>
</evidence>
<proteinExistence type="inferred from homology"/>
<dbReference type="InterPro" id="IPR008880">
    <property type="entry name" value="Trigger_fac_C"/>
</dbReference>
<dbReference type="InterPro" id="IPR008881">
    <property type="entry name" value="Trigger_fac_ribosome-bd_bac"/>
</dbReference>
<name>A0ABU8DXU6_9ACTN</name>
<dbReference type="SUPFAM" id="SSF109998">
    <property type="entry name" value="Triger factor/SurA peptide-binding domain-like"/>
    <property type="match status" value="1"/>
</dbReference>
<evidence type="ECO:0000256" key="13">
    <source>
        <dbReference type="RuleBase" id="RU003914"/>
    </source>
</evidence>
<evidence type="ECO:0000256" key="7">
    <source>
        <dbReference type="ARBA" id="ARBA00023186"/>
    </source>
</evidence>
<feature type="compositionally biased region" description="Acidic residues" evidence="14">
    <location>
        <begin position="478"/>
        <end position="491"/>
    </location>
</feature>
<dbReference type="RefSeq" id="WP_336405770.1">
    <property type="nucleotide sequence ID" value="NZ_JBAPLU010000023.1"/>
</dbReference>
<dbReference type="Gene3D" id="3.30.70.1050">
    <property type="entry name" value="Trigger factor ribosome-binding domain"/>
    <property type="match status" value="1"/>
</dbReference>
<keyword evidence="8 11" id="KW-0413">Isomerase</keyword>
<gene>
    <name evidence="11 16" type="primary">tig</name>
    <name evidence="16" type="ORF">TEK04_18185</name>
</gene>
<keyword evidence="5 11" id="KW-0132">Cell division</keyword>
<dbReference type="GO" id="GO:0003755">
    <property type="term" value="F:peptidyl-prolyl cis-trans isomerase activity"/>
    <property type="evidence" value="ECO:0007669"/>
    <property type="project" value="UniProtKB-EC"/>
</dbReference>
<dbReference type="InterPro" id="IPR037041">
    <property type="entry name" value="Trigger_fac_C_sf"/>
</dbReference>
<comment type="domain">
    <text evidence="11">Consists of 3 domains; the N-terminus binds the ribosome, the middle domain has PPIase activity, while the C-terminus has intrinsic chaperone activity on its own.</text>
</comment>
<keyword evidence="6 11" id="KW-0697">Rotamase</keyword>
<evidence type="ECO:0000313" key="17">
    <source>
        <dbReference type="Proteomes" id="UP001361570"/>
    </source>
</evidence>
<keyword evidence="17" id="KW-1185">Reference proteome</keyword>
<dbReference type="PANTHER" id="PTHR30560">
    <property type="entry name" value="TRIGGER FACTOR CHAPERONE AND PEPTIDYL-PROLYL CIS/TRANS ISOMERASE"/>
    <property type="match status" value="1"/>
</dbReference>
<feature type="compositionally biased region" description="Basic residues" evidence="14">
    <location>
        <begin position="459"/>
        <end position="472"/>
    </location>
</feature>
<evidence type="ECO:0000256" key="6">
    <source>
        <dbReference type="ARBA" id="ARBA00023110"/>
    </source>
</evidence>
<organism evidence="16 17">
    <name type="scientific">Klenkia sesuvii</name>
    <dbReference type="NCBI Taxonomy" id="3103137"/>
    <lineage>
        <taxon>Bacteria</taxon>
        <taxon>Bacillati</taxon>
        <taxon>Actinomycetota</taxon>
        <taxon>Actinomycetes</taxon>
        <taxon>Geodermatophilales</taxon>
        <taxon>Geodermatophilaceae</taxon>
        <taxon>Klenkia</taxon>
    </lineage>
</organism>
<dbReference type="Pfam" id="PF00254">
    <property type="entry name" value="FKBP_C"/>
    <property type="match status" value="1"/>
</dbReference>